<dbReference type="PROSITE" id="PS50016">
    <property type="entry name" value="ZF_PHD_2"/>
    <property type="match status" value="1"/>
</dbReference>
<dbReference type="InterPro" id="IPR013083">
    <property type="entry name" value="Znf_RING/FYVE/PHD"/>
</dbReference>
<dbReference type="PANTHER" id="PTHR47456">
    <property type="entry name" value="PHD-TYPE DOMAIN-CONTAINING PROTEIN"/>
    <property type="match status" value="1"/>
</dbReference>
<gene>
    <name evidence="6" type="ORF">KP79_PYT09776</name>
</gene>
<dbReference type="Proteomes" id="UP000242188">
    <property type="component" value="Unassembled WGS sequence"/>
</dbReference>
<dbReference type="GO" id="GO:0003700">
    <property type="term" value="F:DNA-binding transcription factor activity"/>
    <property type="evidence" value="ECO:0007669"/>
    <property type="project" value="InterPro"/>
</dbReference>
<evidence type="ECO:0000256" key="1">
    <source>
        <dbReference type="ARBA" id="ARBA00022723"/>
    </source>
</evidence>
<dbReference type="InterPro" id="IPR011011">
    <property type="entry name" value="Znf_FYVE_PHD"/>
</dbReference>
<organism evidence="6 7">
    <name type="scientific">Mizuhopecten yessoensis</name>
    <name type="common">Japanese scallop</name>
    <name type="synonym">Patinopecten yessoensis</name>
    <dbReference type="NCBI Taxonomy" id="6573"/>
    <lineage>
        <taxon>Eukaryota</taxon>
        <taxon>Metazoa</taxon>
        <taxon>Spiralia</taxon>
        <taxon>Lophotrochozoa</taxon>
        <taxon>Mollusca</taxon>
        <taxon>Bivalvia</taxon>
        <taxon>Autobranchia</taxon>
        <taxon>Pteriomorphia</taxon>
        <taxon>Pectinida</taxon>
        <taxon>Pectinoidea</taxon>
        <taxon>Pectinidae</taxon>
        <taxon>Mizuhopecten</taxon>
    </lineage>
</organism>
<keyword evidence="2 4" id="KW-0863">Zinc-finger</keyword>
<dbReference type="EMBL" id="NEDP02005595">
    <property type="protein sequence ID" value="OWF37086.1"/>
    <property type="molecule type" value="Genomic_DNA"/>
</dbReference>
<dbReference type="GO" id="GO:0008270">
    <property type="term" value="F:zinc ion binding"/>
    <property type="evidence" value="ECO:0007669"/>
    <property type="project" value="UniProtKB-KW"/>
</dbReference>
<accession>A0A210PKX9</accession>
<dbReference type="Gene3D" id="3.30.40.10">
    <property type="entry name" value="Zinc/RING finger domain, C3HC4 (zinc finger)"/>
    <property type="match status" value="1"/>
</dbReference>
<reference evidence="6 7" key="1">
    <citation type="journal article" date="2017" name="Nat. Ecol. Evol.">
        <title>Scallop genome provides insights into evolution of bilaterian karyotype and development.</title>
        <authorList>
            <person name="Wang S."/>
            <person name="Zhang J."/>
            <person name="Jiao W."/>
            <person name="Li J."/>
            <person name="Xun X."/>
            <person name="Sun Y."/>
            <person name="Guo X."/>
            <person name="Huan P."/>
            <person name="Dong B."/>
            <person name="Zhang L."/>
            <person name="Hu X."/>
            <person name="Sun X."/>
            <person name="Wang J."/>
            <person name="Zhao C."/>
            <person name="Wang Y."/>
            <person name="Wang D."/>
            <person name="Huang X."/>
            <person name="Wang R."/>
            <person name="Lv J."/>
            <person name="Li Y."/>
            <person name="Zhang Z."/>
            <person name="Liu B."/>
            <person name="Lu W."/>
            <person name="Hui Y."/>
            <person name="Liang J."/>
            <person name="Zhou Z."/>
            <person name="Hou R."/>
            <person name="Li X."/>
            <person name="Liu Y."/>
            <person name="Li H."/>
            <person name="Ning X."/>
            <person name="Lin Y."/>
            <person name="Zhao L."/>
            <person name="Xing Q."/>
            <person name="Dou J."/>
            <person name="Li Y."/>
            <person name="Mao J."/>
            <person name="Guo H."/>
            <person name="Dou H."/>
            <person name="Li T."/>
            <person name="Mu C."/>
            <person name="Jiang W."/>
            <person name="Fu Q."/>
            <person name="Fu X."/>
            <person name="Miao Y."/>
            <person name="Liu J."/>
            <person name="Yu Q."/>
            <person name="Li R."/>
            <person name="Liao H."/>
            <person name="Li X."/>
            <person name="Kong Y."/>
            <person name="Jiang Z."/>
            <person name="Chourrout D."/>
            <person name="Li R."/>
            <person name="Bao Z."/>
        </authorList>
    </citation>
    <scope>NUCLEOTIDE SEQUENCE [LARGE SCALE GENOMIC DNA]</scope>
    <source>
        <strain evidence="6 7">PY_sf001</strain>
    </source>
</reference>
<comment type="caution">
    <text evidence="6">The sequence shown here is derived from an EMBL/GenBank/DDBJ whole genome shotgun (WGS) entry which is preliminary data.</text>
</comment>
<dbReference type="CDD" id="cd15489">
    <property type="entry name" value="PHD_SF"/>
    <property type="match status" value="1"/>
</dbReference>
<evidence type="ECO:0000259" key="5">
    <source>
        <dbReference type="PROSITE" id="PS50016"/>
    </source>
</evidence>
<proteinExistence type="predicted"/>
<dbReference type="SUPFAM" id="SSF57903">
    <property type="entry name" value="FYVE/PHD zinc finger"/>
    <property type="match status" value="1"/>
</dbReference>
<dbReference type="AlphaFoldDB" id="A0A210PKX9"/>
<evidence type="ECO:0000256" key="3">
    <source>
        <dbReference type="ARBA" id="ARBA00022833"/>
    </source>
</evidence>
<keyword evidence="3" id="KW-0862">Zinc</keyword>
<dbReference type="InterPro" id="IPR019787">
    <property type="entry name" value="Znf_PHD-finger"/>
</dbReference>
<dbReference type="PANTHER" id="PTHR47456:SF1">
    <property type="entry name" value="PHD-TYPE DOMAIN-CONTAINING PROTEIN"/>
    <property type="match status" value="1"/>
</dbReference>
<dbReference type="InterPro" id="IPR029309">
    <property type="entry name" value="CaRF"/>
</dbReference>
<evidence type="ECO:0000313" key="7">
    <source>
        <dbReference type="Proteomes" id="UP000242188"/>
    </source>
</evidence>
<feature type="domain" description="PHD-type" evidence="5">
    <location>
        <begin position="171"/>
        <end position="226"/>
    </location>
</feature>
<evidence type="ECO:0000256" key="2">
    <source>
        <dbReference type="ARBA" id="ARBA00022771"/>
    </source>
</evidence>
<evidence type="ECO:0000313" key="6">
    <source>
        <dbReference type="EMBL" id="OWF37086.1"/>
    </source>
</evidence>
<dbReference type="PROSITE" id="PS01359">
    <property type="entry name" value="ZF_PHD_1"/>
    <property type="match status" value="1"/>
</dbReference>
<sequence>MAESVEGFNVTLKGVDHTEGWVTTQQQLDNVLEAHRLQSGTQFVSWHDDKARKPEAVGRLLWTHKDLSITGPAFALGRHVIRQCQYGKGHKRAKTQKQQVPNLHDYAQSSRHYLQRSKKVGCSAKIIIRYITVYTEYDASGIWEKDRRRTNLMEDLKKQLATDASYKEPLDMYCRKCCLTETSECHWIQCDSCPKWFHLSCLDNTGHTNLAEIQANPYLCKFCLKEYEDENYMLACRNTCQLRVNPQKKRKRSSFVYEPVKKANLDNIKKSMEGEKSAPPPLLQTNKRRRICRTENNDFLEEKPLQTDRSKEESIMPPLEFPKYVSDADQRDQEGMINLADIKKHSQQIHNRMREIVKTQASRKSISRNCNLNPEWLSRHSQFIMNGQADDWKNKGYGLSFFNQPVQHSLEQWIERGFYVDIGTCIFTKWGSIKGASKELQDRMTQSPYEADSYIKTVLGKECLAVTVEMVKKMPYLNADEDCSQTSATTMRKVFQKKIGKK</sequence>
<dbReference type="InterPro" id="IPR001965">
    <property type="entry name" value="Znf_PHD"/>
</dbReference>
<dbReference type="InterPro" id="IPR019786">
    <property type="entry name" value="Zinc_finger_PHD-type_CS"/>
</dbReference>
<keyword evidence="7" id="KW-1185">Reference proteome</keyword>
<dbReference type="Pfam" id="PF15299">
    <property type="entry name" value="ALS2CR8"/>
    <property type="match status" value="1"/>
</dbReference>
<name>A0A210PKX9_MIZYE</name>
<keyword evidence="1" id="KW-0479">Metal-binding</keyword>
<protein>
    <recommendedName>
        <fullName evidence="5">PHD-type domain-containing protein</fullName>
    </recommendedName>
</protein>
<evidence type="ECO:0000256" key="4">
    <source>
        <dbReference type="PROSITE-ProRule" id="PRU00146"/>
    </source>
</evidence>
<dbReference type="SMART" id="SM00249">
    <property type="entry name" value="PHD"/>
    <property type="match status" value="1"/>
</dbReference>
<dbReference type="OrthoDB" id="5984937at2759"/>